<accession>A0ACC1WX85</accession>
<evidence type="ECO:0000313" key="2">
    <source>
        <dbReference type="Proteomes" id="UP001164539"/>
    </source>
</evidence>
<keyword evidence="2" id="KW-1185">Reference proteome</keyword>
<name>A0ACC1WX85_MELAZ</name>
<reference evidence="1 2" key="1">
    <citation type="journal article" date="2023" name="Science">
        <title>Complex scaffold remodeling in plant triterpene biosynthesis.</title>
        <authorList>
            <person name="De La Pena R."/>
            <person name="Hodgson H."/>
            <person name="Liu J.C."/>
            <person name="Stephenson M.J."/>
            <person name="Martin A.C."/>
            <person name="Owen C."/>
            <person name="Harkess A."/>
            <person name="Leebens-Mack J."/>
            <person name="Jimenez L.E."/>
            <person name="Osbourn A."/>
            <person name="Sattely E.S."/>
        </authorList>
    </citation>
    <scope>NUCLEOTIDE SEQUENCE [LARGE SCALE GENOMIC DNA]</scope>
    <source>
        <strain evidence="2">cv. JPN11</strain>
        <tissue evidence="1">Leaf</tissue>
    </source>
</reference>
<sequence>MQKKFRLVGSYSISACCVILLPFVGGLSDEVFSKSSNDHKNIKENLHKLSPQLTSNIAVHGLLLWASMGLLMPVGILTIRMSSVREAISGRETRVFFYLHVFLQLLSVILATIGAVMSIKNFENSFNNNHQRLGLALYAAMWMQASIGFFKPPRGGKRRTTWYFVHWLLGTAISLVGIINIYTGLRAYHNKTSRSTTLWTILFTGEIFCIAFIYLFQDKWEYLKKQGVVLGNNVELPVTASTRFLRPFLTLRRRICIKKWTMNSFLNIRSFSCGKWNLGHICMYLAMFYWKLVMYVFLGNEKLVYCLAVIIIKIV</sequence>
<gene>
    <name evidence="1" type="ORF">OWV82_023683</name>
</gene>
<evidence type="ECO:0000313" key="1">
    <source>
        <dbReference type="EMBL" id="KAJ4703840.1"/>
    </source>
</evidence>
<dbReference type="Proteomes" id="UP001164539">
    <property type="component" value="Chromosome 13"/>
</dbReference>
<comment type="caution">
    <text evidence="1">The sequence shown here is derived from an EMBL/GenBank/DDBJ whole genome shotgun (WGS) entry which is preliminary data.</text>
</comment>
<organism evidence="1 2">
    <name type="scientific">Melia azedarach</name>
    <name type="common">Chinaberry tree</name>
    <dbReference type="NCBI Taxonomy" id="155640"/>
    <lineage>
        <taxon>Eukaryota</taxon>
        <taxon>Viridiplantae</taxon>
        <taxon>Streptophyta</taxon>
        <taxon>Embryophyta</taxon>
        <taxon>Tracheophyta</taxon>
        <taxon>Spermatophyta</taxon>
        <taxon>Magnoliopsida</taxon>
        <taxon>eudicotyledons</taxon>
        <taxon>Gunneridae</taxon>
        <taxon>Pentapetalae</taxon>
        <taxon>rosids</taxon>
        <taxon>malvids</taxon>
        <taxon>Sapindales</taxon>
        <taxon>Meliaceae</taxon>
        <taxon>Melia</taxon>
    </lineage>
</organism>
<proteinExistence type="predicted"/>
<dbReference type="EMBL" id="CM051406">
    <property type="protein sequence ID" value="KAJ4703840.1"/>
    <property type="molecule type" value="Genomic_DNA"/>
</dbReference>
<protein>
    <submittedName>
        <fullName evidence="1">Cytochrome b561 domain-containing protein</fullName>
    </submittedName>
</protein>